<feature type="binding site" evidence="9">
    <location>
        <position position="250"/>
    </location>
    <ligand>
        <name>K(+)</name>
        <dbReference type="ChEBI" id="CHEBI:29103"/>
    </ligand>
</feature>
<feature type="binding site" evidence="9">
    <location>
        <position position="186"/>
    </location>
    <ligand>
        <name>ATP</name>
        <dbReference type="ChEBI" id="CHEBI:30616"/>
    </ligand>
</feature>
<dbReference type="InterPro" id="IPR002139">
    <property type="entry name" value="Ribo/fructo_kinase"/>
</dbReference>
<feature type="binding site" evidence="9">
    <location>
        <begin position="40"/>
        <end position="44"/>
    </location>
    <ligand>
        <name>substrate</name>
    </ligand>
</feature>
<keyword evidence="13" id="KW-1185">Reference proteome</keyword>
<comment type="cofactor">
    <cofactor evidence="9">
        <name>Mg(2+)</name>
        <dbReference type="ChEBI" id="CHEBI:18420"/>
    </cofactor>
    <text evidence="9">Requires a divalent cation, most likely magnesium in vivo, as an electrophilic catalyst to aid phosphoryl group transfer. It is the chelate of the metal and the nucleotide that is the actual substrate.</text>
</comment>
<feature type="binding site" evidence="9">
    <location>
        <position position="287"/>
    </location>
    <ligand>
        <name>K(+)</name>
        <dbReference type="ChEBI" id="CHEBI:29103"/>
    </ligand>
</feature>
<evidence type="ECO:0000256" key="1">
    <source>
        <dbReference type="ARBA" id="ARBA00022679"/>
    </source>
</evidence>
<dbReference type="GO" id="GO:0004747">
    <property type="term" value="F:ribokinase activity"/>
    <property type="evidence" value="ECO:0007669"/>
    <property type="project" value="UniProtKB-EC"/>
</dbReference>
<feature type="binding site" evidence="9">
    <location>
        <begin position="12"/>
        <end position="14"/>
    </location>
    <ligand>
        <name>substrate</name>
    </ligand>
</feature>
<dbReference type="InterPro" id="IPR011877">
    <property type="entry name" value="Ribokinase"/>
</dbReference>
<feature type="active site" description="Proton acceptor" evidence="9">
    <location>
        <position position="254"/>
    </location>
</feature>
<evidence type="ECO:0000256" key="4">
    <source>
        <dbReference type="ARBA" id="ARBA00022777"/>
    </source>
</evidence>
<evidence type="ECO:0000313" key="12">
    <source>
        <dbReference type="EMBL" id="MCQ0971097.1"/>
    </source>
</evidence>
<dbReference type="NCBIfam" id="TIGR02152">
    <property type="entry name" value="D_ribokin_bact"/>
    <property type="match status" value="1"/>
</dbReference>
<protein>
    <recommendedName>
        <fullName evidence="9 10">Ribokinase</fullName>
        <shortName evidence="9">RK</shortName>
        <ecNumber evidence="9 10">2.7.1.15</ecNumber>
    </recommendedName>
</protein>
<comment type="caution">
    <text evidence="9">Lacks conserved residue(s) required for the propagation of feature annotation.</text>
</comment>
<keyword evidence="3 9" id="KW-0547">Nucleotide-binding</keyword>
<keyword evidence="5 9" id="KW-0067">ATP-binding</keyword>
<evidence type="ECO:0000256" key="2">
    <source>
        <dbReference type="ARBA" id="ARBA00022723"/>
    </source>
</evidence>
<dbReference type="PANTHER" id="PTHR10584">
    <property type="entry name" value="SUGAR KINASE"/>
    <property type="match status" value="1"/>
</dbReference>
<name>A0ABT1MS15_9RHOB</name>
<dbReference type="EC" id="2.7.1.15" evidence="9 10"/>
<dbReference type="Gene3D" id="3.40.1190.20">
    <property type="match status" value="1"/>
</dbReference>
<keyword evidence="6 9" id="KW-0460">Magnesium</keyword>
<feature type="binding site" evidence="9">
    <location>
        <position position="248"/>
    </location>
    <ligand>
        <name>K(+)</name>
        <dbReference type="ChEBI" id="CHEBI:29103"/>
    </ligand>
</feature>
<accession>A0ABT1MS15</accession>
<keyword evidence="2 9" id="KW-0479">Metal-binding</keyword>
<dbReference type="EMBL" id="JAKZEU010000004">
    <property type="protein sequence ID" value="MCQ0971097.1"/>
    <property type="molecule type" value="Genomic_DNA"/>
</dbReference>
<dbReference type="Proteomes" id="UP001203945">
    <property type="component" value="Unassembled WGS sequence"/>
</dbReference>
<feature type="domain" description="Carbohydrate kinase PfkB" evidence="11">
    <location>
        <begin position="5"/>
        <end position="293"/>
    </location>
</feature>
<dbReference type="Pfam" id="PF00294">
    <property type="entry name" value="PfkB"/>
    <property type="match status" value="1"/>
</dbReference>
<feature type="binding site" evidence="9">
    <location>
        <begin position="222"/>
        <end position="227"/>
    </location>
    <ligand>
        <name>ATP</name>
        <dbReference type="ChEBI" id="CHEBI:30616"/>
    </ligand>
</feature>
<keyword evidence="9" id="KW-0963">Cytoplasm</keyword>
<reference evidence="12 13" key="1">
    <citation type="submission" date="2022-03" db="EMBL/GenBank/DDBJ databases">
        <authorList>
            <person name="He Y."/>
        </authorList>
    </citation>
    <scope>NUCLEOTIDE SEQUENCE [LARGE SCALE GENOMIC DNA]</scope>
    <source>
        <strain evidence="12 13">TK19116</strain>
    </source>
</reference>
<dbReference type="HAMAP" id="MF_01987">
    <property type="entry name" value="Ribokinase"/>
    <property type="match status" value="1"/>
</dbReference>
<evidence type="ECO:0000256" key="6">
    <source>
        <dbReference type="ARBA" id="ARBA00022842"/>
    </source>
</evidence>
<dbReference type="SUPFAM" id="SSF53613">
    <property type="entry name" value="Ribokinase-like"/>
    <property type="match status" value="1"/>
</dbReference>
<keyword evidence="4 9" id="KW-0418">Kinase</keyword>
<feature type="binding site" evidence="9">
    <location>
        <position position="284"/>
    </location>
    <ligand>
        <name>K(+)</name>
        <dbReference type="ChEBI" id="CHEBI:29103"/>
    </ligand>
</feature>
<feature type="binding site" evidence="9">
    <location>
        <position position="293"/>
    </location>
    <ligand>
        <name>K(+)</name>
        <dbReference type="ChEBI" id="CHEBI:29103"/>
    </ligand>
</feature>
<feature type="binding site" evidence="9">
    <location>
        <position position="289"/>
    </location>
    <ligand>
        <name>K(+)</name>
        <dbReference type="ChEBI" id="CHEBI:29103"/>
    </ligand>
</feature>
<feature type="binding site" evidence="9">
    <location>
        <position position="141"/>
    </location>
    <ligand>
        <name>substrate</name>
    </ligand>
</feature>
<gene>
    <name evidence="9 12" type="primary">rbsK</name>
    <name evidence="12" type="ORF">MLD63_11750</name>
</gene>
<feature type="binding site" evidence="9">
    <location>
        <position position="254"/>
    </location>
    <ligand>
        <name>substrate</name>
    </ligand>
</feature>
<keyword evidence="1 9" id="KW-0808">Transferase</keyword>
<evidence type="ECO:0000256" key="7">
    <source>
        <dbReference type="ARBA" id="ARBA00022958"/>
    </source>
</evidence>
<comment type="caution">
    <text evidence="12">The sequence shown here is derived from an EMBL/GenBank/DDBJ whole genome shotgun (WGS) entry which is preliminary data.</text>
</comment>
<keyword evidence="7 9" id="KW-0630">Potassium</keyword>
<comment type="catalytic activity">
    <reaction evidence="9">
        <text>D-ribose + ATP = D-ribose 5-phosphate + ADP + H(+)</text>
        <dbReference type="Rhea" id="RHEA:13697"/>
        <dbReference type="ChEBI" id="CHEBI:15378"/>
        <dbReference type="ChEBI" id="CHEBI:30616"/>
        <dbReference type="ChEBI" id="CHEBI:47013"/>
        <dbReference type="ChEBI" id="CHEBI:78346"/>
        <dbReference type="ChEBI" id="CHEBI:456216"/>
        <dbReference type="EC" id="2.7.1.15"/>
    </reaction>
</comment>
<comment type="subunit">
    <text evidence="9">Homodimer.</text>
</comment>
<evidence type="ECO:0000256" key="5">
    <source>
        <dbReference type="ARBA" id="ARBA00022840"/>
    </source>
</evidence>
<organism evidence="12 13">
    <name type="scientific">Paracoccus albicereus</name>
    <dbReference type="NCBI Taxonomy" id="2922394"/>
    <lineage>
        <taxon>Bacteria</taxon>
        <taxon>Pseudomonadati</taxon>
        <taxon>Pseudomonadota</taxon>
        <taxon>Alphaproteobacteria</taxon>
        <taxon>Rhodobacterales</taxon>
        <taxon>Paracoccaceae</taxon>
        <taxon>Paracoccus</taxon>
    </lineage>
</organism>
<sequence>MDSRIGVVGSNNVDLITYIERMPKPGETLEAPDFAMGFGGKGANQAVAAARLGAQVSMVTRIGDDLFGPQQMQNFRENGIDTTHVLVAAGKPSGVAPIMVRPDGENSILIVQGANAALSPADVDAAWDMLAGCRLILLQLEVPLETVYRVIELAVRDGVATILNPAPAAPGLDLARLDGLTFLAPNEPELAMLTGMPTGTEDETLAAAQTLISRGIGQVIVTLGGRGALLVTGQGSERIAPVKVKPVDTTGAGDAFLGSFAHFHAAGQPVAEALAQAARYAALSVTRRGTQTSYADAEAFKAFCDTLG</sequence>
<comment type="subcellular location">
    <subcellularLocation>
        <location evidence="9">Cytoplasm</location>
    </subcellularLocation>
</comment>
<comment type="activity regulation">
    <text evidence="9">Activated by a monovalent cation that binds near, but not in, the active site. The most likely occupant of the site in vivo is potassium. Ion binding induces a conformational change that may alter substrate affinity.</text>
</comment>
<evidence type="ECO:0000256" key="10">
    <source>
        <dbReference type="NCBIfam" id="TIGR02152"/>
    </source>
</evidence>
<dbReference type="InterPro" id="IPR011611">
    <property type="entry name" value="PfkB_dom"/>
</dbReference>
<dbReference type="PANTHER" id="PTHR10584:SF166">
    <property type="entry name" value="RIBOKINASE"/>
    <property type="match status" value="1"/>
</dbReference>
<comment type="function">
    <text evidence="9">Catalyzes the phosphorylation of ribose at O-5 in a reaction requiring ATP and magnesium. The resulting D-ribose-5-phosphate can then be used either for sythesis of nucleotides, histidine, and tryptophan, or as a component of the pentose phosphate pathway.</text>
</comment>
<evidence type="ECO:0000259" key="11">
    <source>
        <dbReference type="Pfam" id="PF00294"/>
    </source>
</evidence>
<evidence type="ECO:0000256" key="3">
    <source>
        <dbReference type="ARBA" id="ARBA00022741"/>
    </source>
</evidence>
<dbReference type="InterPro" id="IPR029056">
    <property type="entry name" value="Ribokinase-like"/>
</dbReference>
<dbReference type="CDD" id="cd01174">
    <property type="entry name" value="ribokinase"/>
    <property type="match status" value="1"/>
</dbReference>
<proteinExistence type="inferred from homology"/>
<evidence type="ECO:0000313" key="13">
    <source>
        <dbReference type="Proteomes" id="UP001203945"/>
    </source>
</evidence>
<evidence type="ECO:0000256" key="8">
    <source>
        <dbReference type="ARBA" id="ARBA00023277"/>
    </source>
</evidence>
<keyword evidence="8 9" id="KW-0119">Carbohydrate metabolism</keyword>
<dbReference type="RefSeq" id="WP_255330111.1">
    <property type="nucleotide sequence ID" value="NZ_JAKZEU010000004.1"/>
</dbReference>
<comment type="pathway">
    <text evidence="9">Carbohydrate metabolism; D-ribose degradation; D-ribose 5-phosphate from beta-D-ribopyranose: step 2/2.</text>
</comment>
<feature type="binding site" evidence="9">
    <location>
        <begin position="253"/>
        <end position="254"/>
    </location>
    <ligand>
        <name>ATP</name>
        <dbReference type="ChEBI" id="CHEBI:30616"/>
    </ligand>
</feature>
<evidence type="ECO:0000256" key="9">
    <source>
        <dbReference type="HAMAP-Rule" id="MF_01987"/>
    </source>
</evidence>
<dbReference type="PRINTS" id="PR00990">
    <property type="entry name" value="RIBOKINASE"/>
</dbReference>
<comment type="similarity">
    <text evidence="9">Belongs to the carbohydrate kinase PfkB family. Ribokinase subfamily.</text>
</comment>